<reference evidence="9" key="1">
    <citation type="submission" date="2006-10" db="EMBL/GenBank/DDBJ databases">
        <authorList>
            <person name="Amadeo P."/>
            <person name="Zhao Q."/>
            <person name="Wortman J."/>
            <person name="Fraser-Liggett C."/>
            <person name="Carlton J."/>
        </authorList>
    </citation>
    <scope>NUCLEOTIDE SEQUENCE</scope>
    <source>
        <strain evidence="9">G3</strain>
    </source>
</reference>
<evidence type="ECO:0000313" key="10">
    <source>
        <dbReference type="Proteomes" id="UP000001542"/>
    </source>
</evidence>
<gene>
    <name evidence="9" type="ORF">TVAG_268770</name>
</gene>
<dbReference type="RefSeq" id="XP_001308070.1">
    <property type="nucleotide sequence ID" value="XM_001308069.1"/>
</dbReference>
<evidence type="ECO:0000256" key="6">
    <source>
        <dbReference type="ARBA" id="ARBA00022801"/>
    </source>
</evidence>
<dbReference type="VEuPathDB" id="TrichDB:TVAGG3_0473350"/>
<comment type="similarity">
    <text evidence="2">Belongs to the peptidase C19 family.</text>
</comment>
<evidence type="ECO:0000256" key="2">
    <source>
        <dbReference type="ARBA" id="ARBA00009085"/>
    </source>
</evidence>
<organism evidence="9 10">
    <name type="scientific">Trichomonas vaginalis (strain ATCC PRA-98 / G3)</name>
    <dbReference type="NCBI Taxonomy" id="412133"/>
    <lineage>
        <taxon>Eukaryota</taxon>
        <taxon>Metamonada</taxon>
        <taxon>Parabasalia</taxon>
        <taxon>Trichomonadida</taxon>
        <taxon>Trichomonadidae</taxon>
        <taxon>Trichomonas</taxon>
    </lineage>
</organism>
<reference evidence="9" key="2">
    <citation type="journal article" date="2007" name="Science">
        <title>Draft genome sequence of the sexually transmitted pathogen Trichomonas vaginalis.</title>
        <authorList>
            <person name="Carlton J.M."/>
            <person name="Hirt R.P."/>
            <person name="Silva J.C."/>
            <person name="Delcher A.L."/>
            <person name="Schatz M."/>
            <person name="Zhao Q."/>
            <person name="Wortman J.R."/>
            <person name="Bidwell S.L."/>
            <person name="Alsmark U.C.M."/>
            <person name="Besteiro S."/>
            <person name="Sicheritz-Ponten T."/>
            <person name="Noel C.J."/>
            <person name="Dacks J.B."/>
            <person name="Foster P.G."/>
            <person name="Simillion C."/>
            <person name="Van de Peer Y."/>
            <person name="Miranda-Saavedra D."/>
            <person name="Barton G.J."/>
            <person name="Westrop G.D."/>
            <person name="Mueller S."/>
            <person name="Dessi D."/>
            <person name="Fiori P.L."/>
            <person name="Ren Q."/>
            <person name="Paulsen I."/>
            <person name="Zhang H."/>
            <person name="Bastida-Corcuera F.D."/>
            <person name="Simoes-Barbosa A."/>
            <person name="Brown M.T."/>
            <person name="Hayes R.D."/>
            <person name="Mukherjee M."/>
            <person name="Okumura C.Y."/>
            <person name="Schneider R."/>
            <person name="Smith A.J."/>
            <person name="Vanacova S."/>
            <person name="Villalvazo M."/>
            <person name="Haas B.J."/>
            <person name="Pertea M."/>
            <person name="Feldblyum T.V."/>
            <person name="Utterback T.R."/>
            <person name="Shu C.L."/>
            <person name="Osoegawa K."/>
            <person name="de Jong P.J."/>
            <person name="Hrdy I."/>
            <person name="Horvathova L."/>
            <person name="Zubacova Z."/>
            <person name="Dolezal P."/>
            <person name="Malik S.B."/>
            <person name="Logsdon J.M. Jr."/>
            <person name="Henze K."/>
            <person name="Gupta A."/>
            <person name="Wang C.C."/>
            <person name="Dunne R.L."/>
            <person name="Upcroft J.A."/>
            <person name="Upcroft P."/>
            <person name="White O."/>
            <person name="Salzberg S.L."/>
            <person name="Tang P."/>
            <person name="Chiu C.-H."/>
            <person name="Lee Y.-S."/>
            <person name="Embley T.M."/>
            <person name="Coombs G.H."/>
            <person name="Mottram J.C."/>
            <person name="Tachezy J."/>
            <person name="Fraser-Liggett C.M."/>
            <person name="Johnson P.J."/>
        </authorList>
    </citation>
    <scope>NUCLEOTIDE SEQUENCE [LARGE SCALE GENOMIC DNA]</scope>
    <source>
        <strain evidence="9">G3</strain>
    </source>
</reference>
<feature type="domain" description="USP" evidence="8">
    <location>
        <begin position="21"/>
        <end position="331"/>
    </location>
</feature>
<dbReference type="InterPro" id="IPR050164">
    <property type="entry name" value="Peptidase_C19"/>
</dbReference>
<dbReference type="InterPro" id="IPR028889">
    <property type="entry name" value="USP"/>
</dbReference>
<dbReference type="OrthoDB" id="27652at2759"/>
<dbReference type="PANTHER" id="PTHR24006">
    <property type="entry name" value="UBIQUITIN CARBOXYL-TERMINAL HYDROLASE"/>
    <property type="match status" value="1"/>
</dbReference>
<accession>A2FIW3</accession>
<sequence>MGGQQSCLPFDGAFPESQKFISFSNLGNSCYMNSVLQAILNSKYFILFFENLHTTLKNIDLSDEDKDSLLYNLLCIYRMRKSQKEQTHVISPKLFHENLIKAGIGFTRGRQSDAHELYVALLDNFDNQINKFNSTYKLNIPLFSSLSHARSESCSQCLCCGAESNSSESFVTFFLGIKNKTSLTDRLRALQSPEYLSGAGKRECTICKISQEKRVMTTYPEIPNVLVFQIQRFEYDKVNQQLKKLKNVIPFPSSLVFCDRHYKLSSVIVHIGESLESGHFVALLRVDEKWVLANDANLILMSEVEVEEYFTRGKVPGQSFTSAYLLFYDFIENE</sequence>
<keyword evidence="6 9" id="KW-0378">Hydrolase</keyword>
<dbReference type="Gene3D" id="3.90.70.10">
    <property type="entry name" value="Cysteine proteinases"/>
    <property type="match status" value="1"/>
</dbReference>
<dbReference type="InterPro" id="IPR001394">
    <property type="entry name" value="Peptidase_C19_UCH"/>
</dbReference>
<name>A2FIW3_TRIV3</name>
<dbReference type="OMA" id="CYECENI"/>
<dbReference type="GO" id="GO:0016579">
    <property type="term" value="P:protein deubiquitination"/>
    <property type="evidence" value="ECO:0007669"/>
    <property type="project" value="InterPro"/>
</dbReference>
<evidence type="ECO:0000256" key="1">
    <source>
        <dbReference type="ARBA" id="ARBA00000707"/>
    </source>
</evidence>
<dbReference type="EMBL" id="DS113821">
    <property type="protein sequence ID" value="EAX95140.1"/>
    <property type="molecule type" value="Genomic_DNA"/>
</dbReference>
<dbReference type="PROSITE" id="PS00973">
    <property type="entry name" value="USP_2"/>
    <property type="match status" value="1"/>
</dbReference>
<dbReference type="KEGG" id="tva:4752891"/>
<keyword evidence="7" id="KW-0788">Thiol protease</keyword>
<comment type="catalytic activity">
    <reaction evidence="1">
        <text>Thiol-dependent hydrolysis of ester, thioester, amide, peptide and isopeptide bonds formed by the C-terminal Gly of ubiquitin (a 76-residue protein attached to proteins as an intracellular targeting signal).</text>
        <dbReference type="EC" id="3.4.19.12"/>
    </reaction>
</comment>
<dbReference type="Pfam" id="PF00443">
    <property type="entry name" value="UCH"/>
    <property type="match status" value="1"/>
</dbReference>
<dbReference type="GO" id="GO:0005829">
    <property type="term" value="C:cytosol"/>
    <property type="evidence" value="ECO:0000318"/>
    <property type="project" value="GO_Central"/>
</dbReference>
<dbReference type="eggNOG" id="KOG1864">
    <property type="taxonomic scope" value="Eukaryota"/>
</dbReference>
<dbReference type="GO" id="GO:0005634">
    <property type="term" value="C:nucleus"/>
    <property type="evidence" value="ECO:0000318"/>
    <property type="project" value="GO_Central"/>
</dbReference>
<dbReference type="Proteomes" id="UP000001542">
    <property type="component" value="Unassembled WGS sequence"/>
</dbReference>
<evidence type="ECO:0000256" key="7">
    <source>
        <dbReference type="ARBA" id="ARBA00022807"/>
    </source>
</evidence>
<evidence type="ECO:0000256" key="3">
    <source>
        <dbReference type="ARBA" id="ARBA00012759"/>
    </source>
</evidence>
<dbReference type="InParanoid" id="A2FIW3"/>
<evidence type="ECO:0000313" key="9">
    <source>
        <dbReference type="EMBL" id="EAX95140.1"/>
    </source>
</evidence>
<proteinExistence type="inferred from homology"/>
<evidence type="ECO:0000256" key="4">
    <source>
        <dbReference type="ARBA" id="ARBA00022670"/>
    </source>
</evidence>
<dbReference type="AlphaFoldDB" id="A2FIW3"/>
<dbReference type="PANTHER" id="PTHR24006:SF888">
    <property type="entry name" value="UBIQUITIN CARBOXYL-TERMINAL HYDROLASE 30"/>
    <property type="match status" value="1"/>
</dbReference>
<dbReference type="STRING" id="5722.A2FIW3"/>
<protein>
    <recommendedName>
        <fullName evidence="3">ubiquitinyl hydrolase 1</fullName>
        <ecNumber evidence="3">3.4.19.12</ecNumber>
    </recommendedName>
</protein>
<dbReference type="InterPro" id="IPR018200">
    <property type="entry name" value="USP_CS"/>
</dbReference>
<evidence type="ECO:0000259" key="8">
    <source>
        <dbReference type="PROSITE" id="PS50235"/>
    </source>
</evidence>
<dbReference type="PROSITE" id="PS50235">
    <property type="entry name" value="USP_3"/>
    <property type="match status" value="1"/>
</dbReference>
<dbReference type="GO" id="GO:0031647">
    <property type="term" value="P:regulation of protein stability"/>
    <property type="evidence" value="ECO:0000318"/>
    <property type="project" value="GO_Central"/>
</dbReference>
<evidence type="ECO:0000256" key="5">
    <source>
        <dbReference type="ARBA" id="ARBA00022786"/>
    </source>
</evidence>
<dbReference type="EC" id="3.4.19.12" evidence="3"/>
<dbReference type="SMR" id="A2FIW3"/>
<keyword evidence="10" id="KW-1185">Reference proteome</keyword>
<dbReference type="VEuPathDB" id="TrichDB:TVAG_268770"/>
<keyword evidence="5" id="KW-0833">Ubl conjugation pathway</keyword>
<dbReference type="SUPFAM" id="SSF54001">
    <property type="entry name" value="Cysteine proteinases"/>
    <property type="match status" value="1"/>
</dbReference>
<dbReference type="GO" id="GO:0004843">
    <property type="term" value="F:cysteine-type deubiquitinase activity"/>
    <property type="evidence" value="ECO:0000318"/>
    <property type="project" value="GO_Central"/>
</dbReference>
<dbReference type="GO" id="GO:0006508">
    <property type="term" value="P:proteolysis"/>
    <property type="evidence" value="ECO:0007669"/>
    <property type="project" value="UniProtKB-KW"/>
</dbReference>
<keyword evidence="4" id="KW-0645">Protease</keyword>
<dbReference type="InterPro" id="IPR038765">
    <property type="entry name" value="Papain-like_cys_pep_sf"/>
</dbReference>